<dbReference type="AlphaFoldDB" id="A0A7Z0B0X4"/>
<gene>
    <name evidence="1" type="ORF">GGD41_004332</name>
</gene>
<evidence type="ECO:0000313" key="1">
    <source>
        <dbReference type="EMBL" id="NYH17104.1"/>
    </source>
</evidence>
<organism evidence="1 2">
    <name type="scientific">Paraburkholderia bryophila</name>
    <dbReference type="NCBI Taxonomy" id="420952"/>
    <lineage>
        <taxon>Bacteria</taxon>
        <taxon>Pseudomonadati</taxon>
        <taxon>Pseudomonadota</taxon>
        <taxon>Betaproteobacteria</taxon>
        <taxon>Burkholderiales</taxon>
        <taxon>Burkholderiaceae</taxon>
        <taxon>Paraburkholderia</taxon>
    </lineage>
</organism>
<accession>A0A7Z0B0X4</accession>
<dbReference type="Proteomes" id="UP000572540">
    <property type="component" value="Unassembled WGS sequence"/>
</dbReference>
<comment type="caution">
    <text evidence="1">The sequence shown here is derived from an EMBL/GenBank/DDBJ whole genome shotgun (WGS) entry which is preliminary data.</text>
</comment>
<reference evidence="1 2" key="1">
    <citation type="submission" date="2020-07" db="EMBL/GenBank/DDBJ databases">
        <title>Exploring microbial biodiversity for novel pathways involved in the catabolism of aromatic compounds derived from lignin.</title>
        <authorList>
            <person name="Elkins J."/>
        </authorList>
    </citation>
    <scope>NUCLEOTIDE SEQUENCE [LARGE SCALE GENOMIC DNA]</scope>
    <source>
        <strain evidence="1 2">H2C3B</strain>
    </source>
</reference>
<sequence>MSANWPLAAAGAVHHRDHRVHGEAVLDLRPVERLHERLGQREAGGFDQHVIDLAAAFHELLHHREEFFLHRAAQAAVRQFIQLAFGLDAVFVATDTATLEDFAVDTKFAELVDDHRDALAARMLKNVPQQRGLAAAEKARDDGDGNLAHLSLHREVHP</sequence>
<evidence type="ECO:0000313" key="2">
    <source>
        <dbReference type="Proteomes" id="UP000572540"/>
    </source>
</evidence>
<protein>
    <submittedName>
        <fullName evidence="1">Uncharacterized protein</fullName>
    </submittedName>
</protein>
<dbReference type="EMBL" id="JACCAU010000001">
    <property type="protein sequence ID" value="NYH17104.1"/>
    <property type="molecule type" value="Genomic_DNA"/>
</dbReference>
<name>A0A7Z0B0X4_9BURK</name>
<proteinExistence type="predicted"/>